<reference evidence="7" key="2">
    <citation type="submission" date="2019-11" db="UniProtKB">
        <authorList>
            <consortium name="WormBaseParasite"/>
        </authorList>
    </citation>
    <scope>IDENTIFICATION</scope>
</reference>
<feature type="domain" description="Fascin-like" evidence="4">
    <location>
        <begin position="25"/>
        <end position="122"/>
    </location>
</feature>
<keyword evidence="3" id="KW-0009">Actin-binding</keyword>
<reference evidence="5 6" key="1">
    <citation type="submission" date="2018-10" db="EMBL/GenBank/DDBJ databases">
        <authorList>
            <consortium name="Pathogen Informatics"/>
        </authorList>
    </citation>
    <scope>NUCLEOTIDE SEQUENCE [LARGE SCALE GENOMIC DNA]</scope>
</reference>
<evidence type="ECO:0000259" key="4">
    <source>
        <dbReference type="Pfam" id="PF06268"/>
    </source>
</evidence>
<sequence length="611" mass="66516">MQNGCRHRNLAEFTKIGLIHSPSGRLLTSETFQGSLNVSGVSLKRKQVWTLYTQPDKPDAFLLQNHLGNFLSADNNGNVTLVTTEPGCEERFLIHFDPNASGEIALQSEKHGFYLQWTGTEMRCFSKEPVWWGMRLAMHPQIHLRSVHRSCFIRSAKKDSELRAVTKMPCSPKFLIWLQQLPLPSARGLAAPACTKQDVARLSRVALRTQSGRFLCANGSLTDSIDKATLFSVSFKPNASQVVLFQDENGDYLTVGGGGVLKVKVGSKEPRREEFFSIETPSIHVRLWAFNNKFACNKHGLTFSTTMEETEDHKSTIYQLEYVGGRGLDTSAIANATTTPAADGAALTFPFDGSEDAATYITSGLWRLRSQDGRLWQLPPTGCAQLAPKDCTEHTTFDILYVSSYEEQAAGEGKPHRNNAGGIVLRTPEGMPVCAKTLGAIGVSERPIDAAWKPVPAEVLHMVTLVNRTSIACYSILACGFLAPAIGRRTGGECGADCANTNPEQWFLRHLVAGTVQLFAKQNERWFILNATSQGNVTLVPSTTGPEEGGAGGDNAGTEFAICMACDKHALFRSVLPLGGHTQPGFLCANLQGGVKVDVSGTITPGCIWHI</sequence>
<dbReference type="CDD" id="cd23334">
    <property type="entry name" value="beta-trefoil_FSCN_rpt1"/>
    <property type="match status" value="1"/>
</dbReference>
<comment type="subcellular location">
    <subcellularLocation>
        <location evidence="1">Cytoplasm</location>
    </subcellularLocation>
</comment>
<keyword evidence="2" id="KW-0963">Cytoplasm</keyword>
<evidence type="ECO:0000256" key="1">
    <source>
        <dbReference type="ARBA" id="ARBA00004496"/>
    </source>
</evidence>
<evidence type="ECO:0000313" key="5">
    <source>
        <dbReference type="EMBL" id="VDD74203.1"/>
    </source>
</evidence>
<dbReference type="InterPro" id="IPR008999">
    <property type="entry name" value="Actin-crosslinking"/>
</dbReference>
<dbReference type="GO" id="GO:0030674">
    <property type="term" value="F:protein-macromolecule adaptor activity"/>
    <property type="evidence" value="ECO:0007669"/>
    <property type="project" value="InterPro"/>
</dbReference>
<accession>A0A0R3U1G8</accession>
<organism evidence="5 6">
    <name type="scientific">Mesocestoides corti</name>
    <name type="common">Flatworm</name>
    <dbReference type="NCBI Taxonomy" id="53468"/>
    <lineage>
        <taxon>Eukaryota</taxon>
        <taxon>Metazoa</taxon>
        <taxon>Spiralia</taxon>
        <taxon>Lophotrochozoa</taxon>
        <taxon>Platyhelminthes</taxon>
        <taxon>Cestoda</taxon>
        <taxon>Eucestoda</taxon>
        <taxon>Cyclophyllidea</taxon>
        <taxon>Mesocestoididae</taxon>
        <taxon>Mesocestoides</taxon>
    </lineage>
</organism>
<dbReference type="CDD" id="cd23335">
    <property type="entry name" value="beta-trefoil_FSCN_rpt2"/>
    <property type="match status" value="1"/>
</dbReference>
<dbReference type="Gene3D" id="2.80.10.50">
    <property type="match status" value="2"/>
</dbReference>
<dbReference type="Pfam" id="PF06268">
    <property type="entry name" value="Fascin"/>
    <property type="match status" value="2"/>
</dbReference>
<dbReference type="STRING" id="53468.A0A0R3U1G8"/>
<dbReference type="Proteomes" id="UP000267029">
    <property type="component" value="Unassembled WGS sequence"/>
</dbReference>
<name>A0A0R3U1G8_MESCO</name>
<evidence type="ECO:0000313" key="7">
    <source>
        <dbReference type="WBParaSite" id="MCU_001861-RA"/>
    </source>
</evidence>
<evidence type="ECO:0000256" key="3">
    <source>
        <dbReference type="ARBA" id="ARBA00023203"/>
    </source>
</evidence>
<dbReference type="GO" id="GO:0051015">
    <property type="term" value="F:actin filament binding"/>
    <property type="evidence" value="ECO:0007669"/>
    <property type="project" value="InterPro"/>
</dbReference>
<dbReference type="SUPFAM" id="SSF50405">
    <property type="entry name" value="Actin-crosslinking proteins"/>
    <property type="match status" value="3"/>
</dbReference>
<evidence type="ECO:0000313" key="6">
    <source>
        <dbReference type="Proteomes" id="UP000267029"/>
    </source>
</evidence>
<feature type="domain" description="Fascin-like" evidence="4">
    <location>
        <begin position="204"/>
        <end position="277"/>
    </location>
</feature>
<keyword evidence="6" id="KW-1185">Reference proteome</keyword>
<protein>
    <submittedName>
        <fullName evidence="7">Fascin</fullName>
    </submittedName>
</protein>
<evidence type="ECO:0000256" key="2">
    <source>
        <dbReference type="ARBA" id="ARBA00022490"/>
    </source>
</evidence>
<dbReference type="AlphaFoldDB" id="A0A0R3U1G8"/>
<dbReference type="OrthoDB" id="10259868at2759"/>
<dbReference type="WBParaSite" id="MCU_001861-RA">
    <property type="protein sequence ID" value="MCU_001861-RA"/>
    <property type="gene ID" value="MCU_001861"/>
</dbReference>
<dbReference type="InterPro" id="IPR022768">
    <property type="entry name" value="Fascin-like_dom"/>
</dbReference>
<dbReference type="GO" id="GO:0005737">
    <property type="term" value="C:cytoplasm"/>
    <property type="evidence" value="ECO:0007669"/>
    <property type="project" value="UniProtKB-SubCell"/>
</dbReference>
<proteinExistence type="predicted"/>
<gene>
    <name evidence="5" type="ORF">MCOS_LOCUS206</name>
</gene>
<dbReference type="EMBL" id="UXSR01000015">
    <property type="protein sequence ID" value="VDD74203.1"/>
    <property type="molecule type" value="Genomic_DNA"/>
</dbReference>